<evidence type="ECO:0000313" key="4">
    <source>
        <dbReference type="EMBL" id="RWX73373.1"/>
    </source>
</evidence>
<name>A0A444L724_METS7</name>
<dbReference type="Proteomes" id="UP000288215">
    <property type="component" value="Unassembled WGS sequence"/>
</dbReference>
<evidence type="ECO:0000313" key="5">
    <source>
        <dbReference type="Proteomes" id="UP000288215"/>
    </source>
</evidence>
<dbReference type="PANTHER" id="PTHR43793:SF1">
    <property type="entry name" value="FAD SYNTHASE"/>
    <property type="match status" value="1"/>
</dbReference>
<reference evidence="4 5" key="1">
    <citation type="submission" date="2018-12" db="EMBL/GenBank/DDBJ databases">
        <title>The complete genome of the methanogenic archaea of the candidate phylum Verstraetearchaeota, obtained from the metagenome of underground thermal water.</title>
        <authorList>
            <person name="Kadnikov V.V."/>
            <person name="Mardanov A.V."/>
            <person name="Beletsky A.V."/>
            <person name="Karnachuk O.V."/>
            <person name="Ravin N.V."/>
        </authorList>
    </citation>
    <scope>NUCLEOTIDE SEQUENCE [LARGE SCALE GENOMIC DNA]</scope>
    <source>
        <strain evidence="4">Ch88</strain>
    </source>
</reference>
<feature type="domain" description="Cytidyltransferase-like" evidence="3">
    <location>
        <begin position="8"/>
        <end position="143"/>
    </location>
</feature>
<comment type="caution">
    <text evidence="4">The sequence shown here is derived from an EMBL/GenBank/DDBJ whole genome shotgun (WGS) entry which is preliminary data.</text>
</comment>
<dbReference type="Gene3D" id="3.40.50.620">
    <property type="entry name" value="HUPs"/>
    <property type="match status" value="1"/>
</dbReference>
<dbReference type="NCBIfam" id="NF001985">
    <property type="entry name" value="PRK00777.1"/>
    <property type="match status" value="1"/>
</dbReference>
<proteinExistence type="predicted"/>
<dbReference type="AlphaFoldDB" id="A0A444L724"/>
<accession>A0A444L724</accession>
<dbReference type="EMBL" id="RXGA01000003">
    <property type="protein sequence ID" value="RWX73373.1"/>
    <property type="molecule type" value="Genomic_DNA"/>
</dbReference>
<keyword evidence="1" id="KW-0808">Transferase</keyword>
<gene>
    <name evidence="4" type="ORF">Metus_1347</name>
</gene>
<evidence type="ECO:0000259" key="3">
    <source>
        <dbReference type="Pfam" id="PF01467"/>
    </source>
</evidence>
<organism evidence="4 5">
    <name type="scientific">Methanosuratincola subterraneus</name>
    <dbReference type="NCBI Taxonomy" id="2593994"/>
    <lineage>
        <taxon>Archaea</taxon>
        <taxon>Thermoproteota</taxon>
        <taxon>Methanosuratincolia</taxon>
        <taxon>Candidatus Methanomethylicales</taxon>
        <taxon>Candidatus Methanomethylicaceae</taxon>
        <taxon>Candidatus Methanosuratincola (ex Vanwonterghem et al. 2016)</taxon>
    </lineage>
</organism>
<keyword evidence="2" id="KW-0548">Nucleotidyltransferase</keyword>
<sequence>MKLPLLAVGGTFDHFHKGHESLLLKAFELGEVVIVGVTSDEFAKKMGKNEIQDFNQRMGQVKAFLIIQHLIERAKLIELHDAFGPLSEDPGVCGVVVTQETLENAERANRIRLEKGMPPLKIFVHDFLLAKDGRPISSSRIRNKEIDERGYVLRKN</sequence>
<dbReference type="GO" id="GO:0016779">
    <property type="term" value="F:nucleotidyltransferase activity"/>
    <property type="evidence" value="ECO:0007669"/>
    <property type="project" value="UniProtKB-KW"/>
</dbReference>
<dbReference type="PANTHER" id="PTHR43793">
    <property type="entry name" value="FAD SYNTHASE"/>
    <property type="match status" value="1"/>
</dbReference>
<dbReference type="SUPFAM" id="SSF52374">
    <property type="entry name" value="Nucleotidylyl transferase"/>
    <property type="match status" value="1"/>
</dbReference>
<dbReference type="InterPro" id="IPR014729">
    <property type="entry name" value="Rossmann-like_a/b/a_fold"/>
</dbReference>
<dbReference type="Pfam" id="PF01467">
    <property type="entry name" value="CTP_transf_like"/>
    <property type="match status" value="1"/>
</dbReference>
<evidence type="ECO:0000256" key="1">
    <source>
        <dbReference type="ARBA" id="ARBA00022679"/>
    </source>
</evidence>
<dbReference type="InterPro" id="IPR050385">
    <property type="entry name" value="Archaeal_FAD_synthase"/>
</dbReference>
<evidence type="ECO:0000256" key="2">
    <source>
        <dbReference type="ARBA" id="ARBA00022695"/>
    </source>
</evidence>
<dbReference type="InterPro" id="IPR004821">
    <property type="entry name" value="Cyt_trans-like"/>
</dbReference>
<protein>
    <recommendedName>
        <fullName evidence="3">Cytidyltransferase-like domain-containing protein</fullName>
    </recommendedName>
</protein>
<dbReference type="NCBIfam" id="TIGR00125">
    <property type="entry name" value="cyt_tran_rel"/>
    <property type="match status" value="1"/>
</dbReference>